<keyword evidence="10" id="KW-1185">Reference proteome</keyword>
<proteinExistence type="inferred from homology"/>
<organism evidence="9 10">
    <name type="scientific">Chloropicon primus</name>
    <dbReference type="NCBI Taxonomy" id="1764295"/>
    <lineage>
        <taxon>Eukaryota</taxon>
        <taxon>Viridiplantae</taxon>
        <taxon>Chlorophyta</taxon>
        <taxon>Chloropicophyceae</taxon>
        <taxon>Chloropicales</taxon>
        <taxon>Chloropicaceae</taxon>
        <taxon>Chloropicon</taxon>
    </lineage>
</organism>
<evidence type="ECO:0000256" key="3">
    <source>
        <dbReference type="ARBA" id="ARBA00022448"/>
    </source>
</evidence>
<evidence type="ECO:0000256" key="8">
    <source>
        <dbReference type="SAM" id="Phobius"/>
    </source>
</evidence>
<keyword evidence="5 8" id="KW-1133">Transmembrane helix</keyword>
<feature type="transmembrane region" description="Helical" evidence="8">
    <location>
        <begin position="331"/>
        <end position="351"/>
    </location>
</feature>
<feature type="transmembrane region" description="Helical" evidence="8">
    <location>
        <begin position="213"/>
        <end position="233"/>
    </location>
</feature>
<dbReference type="CDD" id="cd17484">
    <property type="entry name" value="MFS_FBT"/>
    <property type="match status" value="1"/>
</dbReference>
<evidence type="ECO:0000256" key="1">
    <source>
        <dbReference type="ARBA" id="ARBA00004141"/>
    </source>
</evidence>
<comment type="similarity">
    <text evidence="2">Belongs to the major facilitator superfamily. Folate-biopterin transporter (TC 2.A.71) family.</text>
</comment>
<protein>
    <submittedName>
        <fullName evidence="9">Folate/biopterin transporter</fullName>
    </submittedName>
</protein>
<feature type="transmembrane region" description="Helical" evidence="8">
    <location>
        <begin position="265"/>
        <end position="280"/>
    </location>
</feature>
<dbReference type="Proteomes" id="UP000316726">
    <property type="component" value="Chromosome 2"/>
</dbReference>
<evidence type="ECO:0000256" key="7">
    <source>
        <dbReference type="SAM" id="MobiDB-lite"/>
    </source>
</evidence>
<dbReference type="InterPro" id="IPR036259">
    <property type="entry name" value="MFS_trans_sf"/>
</dbReference>
<dbReference type="PANTHER" id="PTHR31585">
    <property type="entry name" value="FOLATE-BIOPTERIN TRANSPORTER 1, CHLOROPLASTIC"/>
    <property type="match status" value="1"/>
</dbReference>
<dbReference type="AlphaFoldDB" id="A0A5B8MF08"/>
<keyword evidence="3" id="KW-0813">Transport</keyword>
<accession>A0A5B8MF08</accession>
<dbReference type="STRING" id="1764295.A0A5B8MF08"/>
<name>A0A5B8MF08_9CHLO</name>
<evidence type="ECO:0000256" key="4">
    <source>
        <dbReference type="ARBA" id="ARBA00022692"/>
    </source>
</evidence>
<keyword evidence="6 8" id="KW-0472">Membrane</keyword>
<feature type="transmembrane region" description="Helical" evidence="8">
    <location>
        <begin position="123"/>
        <end position="142"/>
    </location>
</feature>
<dbReference type="Gene3D" id="1.20.1250.20">
    <property type="entry name" value="MFS general substrate transporter like domains"/>
    <property type="match status" value="1"/>
</dbReference>
<feature type="region of interest" description="Disordered" evidence="7">
    <location>
        <begin position="1"/>
        <end position="35"/>
    </location>
</feature>
<evidence type="ECO:0000313" key="9">
    <source>
        <dbReference type="EMBL" id="QDZ19228.1"/>
    </source>
</evidence>
<dbReference type="PANTHER" id="PTHR31585:SF0">
    <property type="entry name" value="FOLATE-BIOPTERIN TRANSPORTER 1, CHLOROPLASTIC"/>
    <property type="match status" value="1"/>
</dbReference>
<dbReference type="OrthoDB" id="754047at2759"/>
<keyword evidence="4 8" id="KW-0812">Transmembrane</keyword>
<dbReference type="EMBL" id="CP031035">
    <property type="protein sequence ID" value="QDZ19228.1"/>
    <property type="molecule type" value="Genomic_DNA"/>
</dbReference>
<evidence type="ECO:0000313" key="10">
    <source>
        <dbReference type="Proteomes" id="UP000316726"/>
    </source>
</evidence>
<feature type="transmembrane region" description="Helical" evidence="8">
    <location>
        <begin position="363"/>
        <end position="385"/>
    </location>
</feature>
<sequence>MSRNLRDRRGRGDAGREDVEVSLGEGPVPSYDKRGGKKGGLLDLEISGVPATDLCAILSVYFVQGSMNLSRIALSLFLKDDLNLSPAQASLIESSSYIPWTVKPIYGFLSDSLPLNGYKRKSYLQICGILNSIAWLFFAYYVNSPALATVAIVGSAVGTACSDVVVDSIVVERSRDQETAGTLQSLCWMSYATGGIISSFFSGKLVENMGSRGVFKLTALVPLLTFLFSFVLHEERIKGSESKKPLASRIGSQTKRLAAAVKQPAILYPVIFIFIFQATPNPEGAFFFFKTEKLGFSPDFLGQVNFVSRVAMLLGIGFYNRSLKRVPLRTVFLWVIIVGFLLGSTQLLLISGYNRTLGISDEIFALGDSAVLTVLGQLSFMPLLVLAAQICPEGVEATLFATLMSILNSGSFIGTSLGASLTQLFGVTSENFDNMFSLVSTCLLLQLVPLMFLKLVPDDLTSEE</sequence>
<dbReference type="InterPro" id="IPR039309">
    <property type="entry name" value="BT1"/>
</dbReference>
<evidence type="ECO:0000256" key="2">
    <source>
        <dbReference type="ARBA" id="ARBA00007015"/>
    </source>
</evidence>
<feature type="transmembrane region" description="Helical" evidence="8">
    <location>
        <begin position="435"/>
        <end position="456"/>
    </location>
</feature>
<gene>
    <name evidence="9" type="ORF">A3770_02p17460</name>
</gene>
<dbReference type="InterPro" id="IPR004324">
    <property type="entry name" value="FBT"/>
</dbReference>
<dbReference type="SUPFAM" id="SSF103473">
    <property type="entry name" value="MFS general substrate transporter"/>
    <property type="match status" value="1"/>
</dbReference>
<evidence type="ECO:0000256" key="6">
    <source>
        <dbReference type="ARBA" id="ARBA00023136"/>
    </source>
</evidence>
<reference evidence="9 10" key="1">
    <citation type="submission" date="2018-07" db="EMBL/GenBank/DDBJ databases">
        <title>The complete nuclear genome of the prasinophyte Chloropicon primus (CCMP1205).</title>
        <authorList>
            <person name="Pombert J.-F."/>
            <person name="Otis C."/>
            <person name="Turmel M."/>
            <person name="Lemieux C."/>
        </authorList>
    </citation>
    <scope>NUCLEOTIDE SEQUENCE [LARGE SCALE GENOMIC DNA]</scope>
    <source>
        <strain evidence="9 10">CCMP1205</strain>
    </source>
</reference>
<feature type="compositionally biased region" description="Basic and acidic residues" evidence="7">
    <location>
        <begin position="1"/>
        <end position="19"/>
    </location>
</feature>
<comment type="subcellular location">
    <subcellularLocation>
        <location evidence="1">Membrane</location>
        <topology evidence="1">Multi-pass membrane protein</topology>
    </subcellularLocation>
</comment>
<dbReference type="GO" id="GO:0016020">
    <property type="term" value="C:membrane"/>
    <property type="evidence" value="ECO:0007669"/>
    <property type="project" value="UniProtKB-SubCell"/>
</dbReference>
<feature type="transmembrane region" description="Helical" evidence="8">
    <location>
        <begin position="397"/>
        <end position="415"/>
    </location>
</feature>
<dbReference type="NCBIfam" id="TIGR00788">
    <property type="entry name" value="fbt"/>
    <property type="match status" value="1"/>
</dbReference>
<dbReference type="Pfam" id="PF03092">
    <property type="entry name" value="BT1"/>
    <property type="match status" value="1"/>
</dbReference>
<feature type="transmembrane region" description="Helical" evidence="8">
    <location>
        <begin position="300"/>
        <end position="319"/>
    </location>
</feature>
<evidence type="ECO:0000256" key="5">
    <source>
        <dbReference type="ARBA" id="ARBA00022989"/>
    </source>
</evidence>